<evidence type="ECO:0000313" key="2">
    <source>
        <dbReference type="EMBL" id="MBA4603287.1"/>
    </source>
</evidence>
<dbReference type="RefSeq" id="WP_181741685.1">
    <property type="nucleotide sequence ID" value="NZ_JACEOL010000045.1"/>
</dbReference>
<comment type="caution">
    <text evidence="2">The sequence shown here is derived from an EMBL/GenBank/DDBJ whole genome shotgun (WGS) entry which is preliminary data.</text>
</comment>
<dbReference type="EMBL" id="JACEOL010000045">
    <property type="protein sequence ID" value="MBA4603287.1"/>
    <property type="molecule type" value="Genomic_DNA"/>
</dbReference>
<dbReference type="NCBIfam" id="TIGR00277">
    <property type="entry name" value="HDIG"/>
    <property type="match status" value="1"/>
</dbReference>
<dbReference type="CDD" id="cd00077">
    <property type="entry name" value="HDc"/>
    <property type="match status" value="1"/>
</dbReference>
<reference evidence="2 3" key="1">
    <citation type="submission" date="2020-07" db="EMBL/GenBank/DDBJ databases">
        <title>Thermoactinomyces phylogeny.</title>
        <authorList>
            <person name="Dunlap C."/>
        </authorList>
    </citation>
    <scope>NUCLEOTIDE SEQUENCE [LARGE SCALE GENOMIC DNA]</scope>
    <source>
        <strain evidence="2 3">AMNI-1</strain>
    </source>
</reference>
<dbReference type="AlphaFoldDB" id="A0A7W1XUH5"/>
<dbReference type="Proteomes" id="UP000538292">
    <property type="component" value="Unassembled WGS sequence"/>
</dbReference>
<keyword evidence="3" id="KW-1185">Reference proteome</keyword>
<dbReference type="InterPro" id="IPR006675">
    <property type="entry name" value="HDIG_dom"/>
</dbReference>
<gene>
    <name evidence="2" type="ORF">H2C83_13350</name>
</gene>
<evidence type="ECO:0000259" key="1">
    <source>
        <dbReference type="Pfam" id="PF01966"/>
    </source>
</evidence>
<accession>A0A7W1XUH5</accession>
<name>A0A7W1XUH5_9BACL</name>
<organism evidence="2 3">
    <name type="scientific">Thermoactinomyces mirandus</name>
    <dbReference type="NCBI Taxonomy" id="2756294"/>
    <lineage>
        <taxon>Bacteria</taxon>
        <taxon>Bacillati</taxon>
        <taxon>Bacillota</taxon>
        <taxon>Bacilli</taxon>
        <taxon>Bacillales</taxon>
        <taxon>Thermoactinomycetaceae</taxon>
        <taxon>Thermoactinomyces</taxon>
    </lineage>
</organism>
<dbReference type="SUPFAM" id="SSF109604">
    <property type="entry name" value="HD-domain/PDEase-like"/>
    <property type="match status" value="1"/>
</dbReference>
<dbReference type="Pfam" id="PF01966">
    <property type="entry name" value="HD"/>
    <property type="match status" value="1"/>
</dbReference>
<dbReference type="Gene3D" id="1.10.3210.10">
    <property type="entry name" value="Hypothetical protein af1432"/>
    <property type="match status" value="1"/>
</dbReference>
<feature type="domain" description="HD" evidence="1">
    <location>
        <begin position="39"/>
        <end position="173"/>
    </location>
</feature>
<proteinExistence type="predicted"/>
<sequence length="205" mass="23994">MNDKFYLCLNQAGESKELKARIRMNDKILNEYIPSETNRYQHILGVADRMKQLLEQITVNETDKRLLIQAAYLHDIGYSDRLNKHHFHPLDGAIFAQQMNFPKPVIAAVLFHSGAYESVKETRNDLFPTYSLNDDLLDKTDHLFIDLVTYCDLHTSPLGKEIPFEERIQDIVDRYGEHHEVSQSMIKNMTNFKKTIQRVEKLITR</sequence>
<dbReference type="InterPro" id="IPR006674">
    <property type="entry name" value="HD_domain"/>
</dbReference>
<evidence type="ECO:0000313" key="3">
    <source>
        <dbReference type="Proteomes" id="UP000538292"/>
    </source>
</evidence>
<dbReference type="InterPro" id="IPR003607">
    <property type="entry name" value="HD/PDEase_dom"/>
</dbReference>
<protein>
    <submittedName>
        <fullName evidence="2">HD domain-containing protein</fullName>
    </submittedName>
</protein>